<evidence type="ECO:0000313" key="2">
    <source>
        <dbReference type="Proteomes" id="UP000078492"/>
    </source>
</evidence>
<name>A0A151JMH8_9HYME</name>
<dbReference type="PANTHER" id="PTHR47331:SF5">
    <property type="entry name" value="RIBONUCLEASE H"/>
    <property type="match status" value="1"/>
</dbReference>
<dbReference type="PANTHER" id="PTHR47331">
    <property type="entry name" value="PHD-TYPE DOMAIN-CONTAINING PROTEIN"/>
    <property type="match status" value="1"/>
</dbReference>
<organism evidence="1 2">
    <name type="scientific">Trachymyrmex cornetzi</name>
    <dbReference type="NCBI Taxonomy" id="471704"/>
    <lineage>
        <taxon>Eukaryota</taxon>
        <taxon>Metazoa</taxon>
        <taxon>Ecdysozoa</taxon>
        <taxon>Arthropoda</taxon>
        <taxon>Hexapoda</taxon>
        <taxon>Insecta</taxon>
        <taxon>Pterygota</taxon>
        <taxon>Neoptera</taxon>
        <taxon>Endopterygota</taxon>
        <taxon>Hymenoptera</taxon>
        <taxon>Apocrita</taxon>
        <taxon>Aculeata</taxon>
        <taxon>Formicoidea</taxon>
        <taxon>Formicidae</taxon>
        <taxon>Myrmicinae</taxon>
        <taxon>Trachymyrmex</taxon>
    </lineage>
</organism>
<accession>A0A151JMH8</accession>
<evidence type="ECO:0000313" key="1">
    <source>
        <dbReference type="EMBL" id="KYN27529.1"/>
    </source>
</evidence>
<sequence length="342" mass="38899">MACSRETRVKLSKTDLPGAYEDWYYSYKDTFEKLIYLNEGLTAIEKFYYLRSSLKDGDDDVIKSIETTTDNYNEAWATVKQRFDHERWLIQKHVKALFETAAIRMKSHVMIRELVDTILKHLRALKALKRPTDTWDDLVIHLIVSKLDVATSKAWELSIKEGDIPDFKELINFLIRRCQALESEHCRTNNNSASSVTQKHSSNAKTTAVANVATSNLSCSICKETHSIYHCKDFLNMSIKDRIKAIKKAHLCINCLRSATHQAKVCNSGTCRKCHKKHNTLLHISAFNNSEQSASSVQAQTRASEPPLPVTTQCTSSHRSLNVLLSTAIVNIYDSDKQMHSC</sequence>
<dbReference type="STRING" id="471704.A0A151JMH8"/>
<protein>
    <submittedName>
        <fullName evidence="1">Uncharacterized protein</fullName>
    </submittedName>
</protein>
<dbReference type="Pfam" id="PF03564">
    <property type="entry name" value="DUF1759"/>
    <property type="match status" value="1"/>
</dbReference>
<proteinExistence type="predicted"/>
<gene>
    <name evidence="1" type="ORF">ALC57_03085</name>
</gene>
<dbReference type="InterPro" id="IPR005312">
    <property type="entry name" value="DUF1759"/>
</dbReference>
<reference evidence="1 2" key="1">
    <citation type="submission" date="2015-09" db="EMBL/GenBank/DDBJ databases">
        <title>Trachymyrmex cornetzi WGS genome.</title>
        <authorList>
            <person name="Nygaard S."/>
            <person name="Hu H."/>
            <person name="Boomsma J."/>
            <person name="Zhang G."/>
        </authorList>
    </citation>
    <scope>NUCLEOTIDE SEQUENCE [LARGE SCALE GENOMIC DNA]</scope>
    <source>
        <strain evidence="1">Tcor2-1</strain>
        <tissue evidence="1">Whole body</tissue>
    </source>
</reference>
<dbReference type="AlphaFoldDB" id="A0A151JMH8"/>
<dbReference type="EMBL" id="KQ978915">
    <property type="protein sequence ID" value="KYN27529.1"/>
    <property type="molecule type" value="Genomic_DNA"/>
</dbReference>
<dbReference type="Proteomes" id="UP000078492">
    <property type="component" value="Unassembled WGS sequence"/>
</dbReference>
<keyword evidence="2" id="KW-1185">Reference proteome</keyword>